<comment type="caution">
    <text evidence="1">The sequence shown here is derived from an EMBL/GenBank/DDBJ whole genome shotgun (WGS) entry which is preliminary data.</text>
</comment>
<organism evidence="1 2">
    <name type="scientific">Aspergillus melleus</name>
    <dbReference type="NCBI Taxonomy" id="138277"/>
    <lineage>
        <taxon>Eukaryota</taxon>
        <taxon>Fungi</taxon>
        <taxon>Dikarya</taxon>
        <taxon>Ascomycota</taxon>
        <taxon>Pezizomycotina</taxon>
        <taxon>Eurotiomycetes</taxon>
        <taxon>Eurotiomycetidae</taxon>
        <taxon>Eurotiales</taxon>
        <taxon>Aspergillaceae</taxon>
        <taxon>Aspergillus</taxon>
        <taxon>Aspergillus subgen. Circumdati</taxon>
    </lineage>
</organism>
<proteinExistence type="predicted"/>
<reference evidence="1 2" key="1">
    <citation type="journal article" date="2023" name="ACS Omega">
        <title>Identification of the Neoaspergillic Acid Biosynthesis Gene Cluster by Establishing an In Vitro CRISPR-Ribonucleoprotein Genetic System in Aspergillus melleus.</title>
        <authorList>
            <person name="Yuan B."/>
            <person name="Grau M.F."/>
            <person name="Murata R.M."/>
            <person name="Torok T."/>
            <person name="Venkateswaran K."/>
            <person name="Stajich J.E."/>
            <person name="Wang C.C.C."/>
        </authorList>
    </citation>
    <scope>NUCLEOTIDE SEQUENCE [LARGE SCALE GENOMIC DNA]</scope>
    <source>
        <strain evidence="1 2">IMV 1140</strain>
    </source>
</reference>
<keyword evidence="2" id="KW-1185">Reference proteome</keyword>
<protein>
    <submittedName>
        <fullName evidence="1">Uncharacterized protein</fullName>
    </submittedName>
</protein>
<accession>A0ACC3B3K1</accession>
<gene>
    <name evidence="1" type="ORF">N8T08_004714</name>
</gene>
<name>A0ACC3B3K1_9EURO</name>
<sequence length="314" mass="35928">MIPSFISRCFLPDFTWQDNVRPLAIEQMPATPRPTHPRLRRLWGVVHAYLQRFSEVYCDWVGIPFDNQVAQLPFGLILKWSDGTRVEEVLAMQVARAAGFPVPRVISYGDHPDTPHAPVSILMTRMPGVELGQVYETLSGEERDSVSKELQRYTGTMRGWLNPWGGDRICSLTGSSIRSVRVPNHSMGPFESEEELNRYLIQPSWSGAFPSEEAYTTALDTAKGIEKKSHRMVYSHGDLKHHNILVKDGKITGFLDWESAGWYPEYWDFTTALMFTPEAFWWYSFVLELGGDAYLEELNCERALTSLTSSSFYW</sequence>
<dbReference type="Proteomes" id="UP001177260">
    <property type="component" value="Unassembled WGS sequence"/>
</dbReference>
<evidence type="ECO:0000313" key="2">
    <source>
        <dbReference type="Proteomes" id="UP001177260"/>
    </source>
</evidence>
<evidence type="ECO:0000313" key="1">
    <source>
        <dbReference type="EMBL" id="KAK1144999.1"/>
    </source>
</evidence>
<dbReference type="EMBL" id="JAOPJF010000027">
    <property type="protein sequence ID" value="KAK1144999.1"/>
    <property type="molecule type" value="Genomic_DNA"/>
</dbReference>